<proteinExistence type="predicted"/>
<gene>
    <name evidence="2" type="ORF">SAMN05216553_10542</name>
</gene>
<dbReference type="OrthoDB" id="3695818at2"/>
<dbReference type="Proteomes" id="UP000199623">
    <property type="component" value="Unassembled WGS sequence"/>
</dbReference>
<feature type="transmembrane region" description="Helical" evidence="1">
    <location>
        <begin position="118"/>
        <end position="143"/>
    </location>
</feature>
<protein>
    <submittedName>
        <fullName evidence="2">Uncharacterized protein</fullName>
    </submittedName>
</protein>
<accession>A0A1G7R0P8</accession>
<keyword evidence="1" id="KW-1133">Transmembrane helix</keyword>
<keyword evidence="1" id="KW-0812">Transmembrane</keyword>
<dbReference type="InterPro" id="IPR045927">
    <property type="entry name" value="DUF6346"/>
</dbReference>
<evidence type="ECO:0000256" key="1">
    <source>
        <dbReference type="SAM" id="Phobius"/>
    </source>
</evidence>
<sequence length="163" mass="18481">MNVLRRVLVALVVPLIGYLLAATIFNHFYNQVEPGDLAEARLVATVKSCERRGPVAWRGFGYYHECELEVRISSSGETYTSDVTGWLAPEDIGKQYAVHAMRHNRPLQPDVRSQSQVFIGWLCTFVFSIAYLMLIAWIASHVWPGEGLPGARRPAVKRDRRRP</sequence>
<evidence type="ECO:0000313" key="2">
    <source>
        <dbReference type="EMBL" id="SDG04351.1"/>
    </source>
</evidence>
<dbReference type="RefSeq" id="WP_090048725.1">
    <property type="nucleotide sequence ID" value="NZ_FNCC01000005.1"/>
</dbReference>
<dbReference type="EMBL" id="FNCC01000005">
    <property type="protein sequence ID" value="SDG04351.1"/>
    <property type="molecule type" value="Genomic_DNA"/>
</dbReference>
<dbReference type="Pfam" id="PF19873">
    <property type="entry name" value="DUF6346"/>
    <property type="match status" value="1"/>
</dbReference>
<evidence type="ECO:0000313" key="3">
    <source>
        <dbReference type="Proteomes" id="UP000199623"/>
    </source>
</evidence>
<dbReference type="STRING" id="200378.SAMN05216553_10542"/>
<organism evidence="2 3">
    <name type="scientific">Lentzea fradiae</name>
    <dbReference type="NCBI Taxonomy" id="200378"/>
    <lineage>
        <taxon>Bacteria</taxon>
        <taxon>Bacillati</taxon>
        <taxon>Actinomycetota</taxon>
        <taxon>Actinomycetes</taxon>
        <taxon>Pseudonocardiales</taxon>
        <taxon>Pseudonocardiaceae</taxon>
        <taxon>Lentzea</taxon>
    </lineage>
</organism>
<keyword evidence="3" id="KW-1185">Reference proteome</keyword>
<reference evidence="3" key="1">
    <citation type="submission" date="2016-10" db="EMBL/GenBank/DDBJ databases">
        <authorList>
            <person name="Varghese N."/>
            <person name="Submissions S."/>
        </authorList>
    </citation>
    <scope>NUCLEOTIDE SEQUENCE [LARGE SCALE GENOMIC DNA]</scope>
    <source>
        <strain evidence="3">CGMCC 4.3506</strain>
    </source>
</reference>
<feature type="transmembrane region" description="Helical" evidence="1">
    <location>
        <begin position="7"/>
        <end position="29"/>
    </location>
</feature>
<name>A0A1G7R0P8_9PSEU</name>
<dbReference type="AlphaFoldDB" id="A0A1G7R0P8"/>
<keyword evidence="1" id="KW-0472">Membrane</keyword>